<sequence length="212" mass="23087" precursor="true">MKKQSIGAWVLLGLLPLAAWADGLQSLEQFMRTAKAGQAQFTQTVTAPAREGETARSKVSSGSFEFQRPGQFKFVYAKPFEQTIVADGNNVWLYDVDLNQVTQRRQADALGSTPAAVLASANDVGALQKTFHLKALPAADGLEWVEAEPREADSQLKSVRVGFQGSTLAAMDILDSFGQRSVIRFEQMQVLPSLPAVNFRFEVPAGADIVQQ</sequence>
<evidence type="ECO:0000313" key="13">
    <source>
        <dbReference type="Proteomes" id="UP000053300"/>
    </source>
</evidence>
<accession>A0A0W7YYN7</accession>
<dbReference type="CDD" id="cd16325">
    <property type="entry name" value="LolA"/>
    <property type="match status" value="1"/>
</dbReference>
<evidence type="ECO:0000256" key="2">
    <source>
        <dbReference type="ARBA" id="ARBA00007615"/>
    </source>
</evidence>
<dbReference type="EMBL" id="CP020121">
    <property type="protein sequence ID" value="AQZ97320.1"/>
    <property type="molecule type" value="Genomic_DNA"/>
</dbReference>
<organism evidence="12 13">
    <name type="scientific">Comamonas kerstersii</name>
    <dbReference type="NCBI Taxonomy" id="225992"/>
    <lineage>
        <taxon>Bacteria</taxon>
        <taxon>Pseudomonadati</taxon>
        <taxon>Pseudomonadota</taxon>
        <taxon>Betaproteobacteria</taxon>
        <taxon>Burkholderiales</taxon>
        <taxon>Comamonadaceae</taxon>
        <taxon>Comamonas</taxon>
    </lineage>
</organism>
<evidence type="ECO:0000256" key="10">
    <source>
        <dbReference type="HAMAP-Rule" id="MF_00240"/>
    </source>
</evidence>
<dbReference type="STRING" id="225992.B5M06_02610"/>
<dbReference type="OrthoDB" id="9787361at2"/>
<keyword evidence="13" id="KW-1185">Reference proteome</keyword>
<evidence type="ECO:0000256" key="6">
    <source>
        <dbReference type="ARBA" id="ARBA00022729"/>
    </source>
</evidence>
<evidence type="ECO:0000256" key="9">
    <source>
        <dbReference type="ARBA" id="ARBA00023186"/>
    </source>
</evidence>
<evidence type="ECO:0000256" key="5">
    <source>
        <dbReference type="ARBA" id="ARBA00022448"/>
    </source>
</evidence>
<comment type="similarity">
    <text evidence="2 10">Belongs to the LolA family.</text>
</comment>
<keyword evidence="8 10" id="KW-0653">Protein transport</keyword>
<keyword evidence="7 10" id="KW-0574">Periplasm</keyword>
<dbReference type="Pfam" id="PF03548">
    <property type="entry name" value="LolA"/>
    <property type="match status" value="1"/>
</dbReference>
<comment type="subunit">
    <text evidence="3 10">Monomer.</text>
</comment>
<evidence type="ECO:0000256" key="8">
    <source>
        <dbReference type="ARBA" id="ARBA00022927"/>
    </source>
</evidence>
<evidence type="ECO:0000256" key="7">
    <source>
        <dbReference type="ARBA" id="ARBA00022764"/>
    </source>
</evidence>
<dbReference type="NCBIfam" id="TIGR00547">
    <property type="entry name" value="lolA"/>
    <property type="match status" value="1"/>
</dbReference>
<dbReference type="RefSeq" id="WP_054067535.1">
    <property type="nucleotide sequence ID" value="NZ_CAUCIF010000017.1"/>
</dbReference>
<comment type="function">
    <text evidence="10">Participates in the translocation of lipoproteins from the inner membrane to the outer membrane. Only forms a complex with a lipoprotein if the residue after the N-terminal Cys is not an aspartate (The Asp acts as a targeting signal to indicate that the lipoprotein should stay in the inner membrane).</text>
</comment>
<dbReference type="InterPro" id="IPR018323">
    <property type="entry name" value="OM_lipoprot_carrier_LolA_Pbac"/>
</dbReference>
<name>A0A0W7YYN7_9BURK</name>
<reference evidence="12 13" key="1">
    <citation type="submission" date="2015-12" db="EMBL/GenBank/DDBJ databases">
        <title>Complete genome sequence of a multi-drug resistant strain Acidovorax sp. 12322-1.</title>
        <authorList>
            <person name="Ming D."/>
            <person name="Wang M."/>
            <person name="Hu S."/>
            <person name="Zhou Y."/>
            <person name="Jiang T."/>
        </authorList>
    </citation>
    <scope>NUCLEOTIDE SEQUENCE [LARGE SCALE GENOMIC DNA]</scope>
    <source>
        <strain evidence="12 13">12322-1</strain>
    </source>
</reference>
<dbReference type="PANTHER" id="PTHR35869:SF1">
    <property type="entry name" value="OUTER-MEMBRANE LIPOPROTEIN CARRIER PROTEIN"/>
    <property type="match status" value="1"/>
</dbReference>
<reference evidence="11 14" key="2">
    <citation type="submission" date="2017-03" db="EMBL/GenBank/DDBJ databases">
        <title>Rapid Whole Genome Sequencing of Comamonas kerstersii Causing Continuous ambulatory Peritoneal Dialysis-Associated Peritonitis.</title>
        <authorList>
            <person name="Zheng B."/>
        </authorList>
    </citation>
    <scope>NUCLEOTIDE SEQUENCE [LARGE SCALE GENOMIC DNA]</scope>
    <source>
        <strain evidence="11 14">8943</strain>
    </source>
</reference>
<dbReference type="PANTHER" id="PTHR35869">
    <property type="entry name" value="OUTER-MEMBRANE LIPOPROTEIN CARRIER PROTEIN"/>
    <property type="match status" value="1"/>
</dbReference>
<gene>
    <name evidence="10" type="primary">lolA</name>
    <name evidence="12" type="ORF">AS359_12720</name>
    <name evidence="11" type="ORF">B5M06_02610</name>
</gene>
<dbReference type="Proteomes" id="UP000242792">
    <property type="component" value="Chromosome"/>
</dbReference>
<accession>A0A1V0BBR4</accession>
<dbReference type="GeneID" id="83038207"/>
<evidence type="ECO:0000313" key="14">
    <source>
        <dbReference type="Proteomes" id="UP000242792"/>
    </source>
</evidence>
<evidence type="ECO:0000256" key="3">
    <source>
        <dbReference type="ARBA" id="ARBA00011245"/>
    </source>
</evidence>
<dbReference type="GO" id="GO:0044874">
    <property type="term" value="P:lipoprotein localization to outer membrane"/>
    <property type="evidence" value="ECO:0007669"/>
    <property type="project" value="UniProtKB-UniRule"/>
</dbReference>
<feature type="signal peptide" evidence="10">
    <location>
        <begin position="1"/>
        <end position="21"/>
    </location>
</feature>
<dbReference type="InterPro" id="IPR004564">
    <property type="entry name" value="OM_lipoprot_carrier_LolA-like"/>
</dbReference>
<dbReference type="AlphaFoldDB" id="A0A0W7YYN7"/>
<evidence type="ECO:0000256" key="4">
    <source>
        <dbReference type="ARBA" id="ARBA00014035"/>
    </source>
</evidence>
<dbReference type="SUPFAM" id="SSF89392">
    <property type="entry name" value="Prokaryotic lipoproteins and lipoprotein localization factors"/>
    <property type="match status" value="1"/>
</dbReference>
<evidence type="ECO:0000313" key="11">
    <source>
        <dbReference type="EMBL" id="AQZ97320.1"/>
    </source>
</evidence>
<keyword evidence="6 10" id="KW-0732">Signal</keyword>
<dbReference type="GO" id="GO:0042953">
    <property type="term" value="P:lipoprotein transport"/>
    <property type="evidence" value="ECO:0007669"/>
    <property type="project" value="InterPro"/>
</dbReference>
<evidence type="ECO:0000313" key="12">
    <source>
        <dbReference type="EMBL" id="KUF40142.1"/>
    </source>
</evidence>
<accession>A0A1V3TP53</accession>
<dbReference type="InterPro" id="IPR029046">
    <property type="entry name" value="LolA/LolB/LppX"/>
</dbReference>
<dbReference type="EMBL" id="LPXH01000033">
    <property type="protein sequence ID" value="KUF40142.1"/>
    <property type="molecule type" value="Genomic_DNA"/>
</dbReference>
<proteinExistence type="inferred from homology"/>
<dbReference type="Gene3D" id="2.50.20.10">
    <property type="entry name" value="Lipoprotein localisation LolA/LolB/LppX"/>
    <property type="match status" value="1"/>
</dbReference>
<keyword evidence="9 10" id="KW-0143">Chaperone</keyword>
<protein>
    <recommendedName>
        <fullName evidence="4 10">Outer-membrane lipoprotein carrier protein</fullName>
    </recommendedName>
</protein>
<keyword evidence="12" id="KW-0449">Lipoprotein</keyword>
<dbReference type="KEGG" id="cke:B5M06_02610"/>
<dbReference type="HAMAP" id="MF_00240">
    <property type="entry name" value="LolA"/>
    <property type="match status" value="1"/>
</dbReference>
<evidence type="ECO:0000256" key="1">
    <source>
        <dbReference type="ARBA" id="ARBA00004418"/>
    </source>
</evidence>
<comment type="subcellular location">
    <subcellularLocation>
        <location evidence="1 10">Periplasm</location>
    </subcellularLocation>
</comment>
<keyword evidence="5 10" id="KW-0813">Transport</keyword>
<feature type="chain" id="PRO_5035343111" description="Outer-membrane lipoprotein carrier protein" evidence="10">
    <location>
        <begin position="22"/>
        <end position="212"/>
    </location>
</feature>
<dbReference type="GO" id="GO:0042597">
    <property type="term" value="C:periplasmic space"/>
    <property type="evidence" value="ECO:0007669"/>
    <property type="project" value="UniProtKB-SubCell"/>
</dbReference>
<dbReference type="Proteomes" id="UP000053300">
    <property type="component" value="Unassembled WGS sequence"/>
</dbReference>